<feature type="transmembrane region" description="Helical" evidence="1">
    <location>
        <begin position="53"/>
        <end position="75"/>
    </location>
</feature>
<dbReference type="EMBL" id="JBHSRD010000004">
    <property type="protein sequence ID" value="MFC6007744.1"/>
    <property type="molecule type" value="Genomic_DNA"/>
</dbReference>
<keyword evidence="1" id="KW-0812">Transmembrane</keyword>
<comment type="caution">
    <text evidence="2">The sequence shown here is derived from an EMBL/GenBank/DDBJ whole genome shotgun (WGS) entry which is preliminary data.</text>
</comment>
<feature type="transmembrane region" description="Helical" evidence="1">
    <location>
        <begin position="127"/>
        <end position="148"/>
    </location>
</feature>
<keyword evidence="1" id="KW-1133">Transmembrane helix</keyword>
<dbReference type="RefSeq" id="WP_345715578.1">
    <property type="nucleotide sequence ID" value="NZ_BAABFP010000002.1"/>
</dbReference>
<keyword evidence="3" id="KW-1185">Reference proteome</keyword>
<name>A0ABW1JEX9_9ACTN</name>
<proteinExistence type="predicted"/>
<feature type="transmembrane region" description="Helical" evidence="1">
    <location>
        <begin position="185"/>
        <end position="203"/>
    </location>
</feature>
<protein>
    <recommendedName>
        <fullName evidence="4">DUF1109 family protein</fullName>
    </recommendedName>
</protein>
<evidence type="ECO:0000313" key="2">
    <source>
        <dbReference type="EMBL" id="MFC6007744.1"/>
    </source>
</evidence>
<sequence>MSPASPPAPVYLGEAARRLAAAPTLLSTQGVLVVDQAAVRTTSPAAVGRPRPWGWWEVPAGMVLGAGWGVAARVWMRYISTEPEFSWTGTLLIVGVAGLAGTSLAVVDVLRRRSARIWRVLLALPALLMFASPGMLMLPPALLGGFALGRRGPRWLRLVVGAVAAVAALWPAIALDLQDDGLAALPGYLLLCAGLAAGWSLVVRPRPTA</sequence>
<evidence type="ECO:0008006" key="4">
    <source>
        <dbReference type="Google" id="ProtNLM"/>
    </source>
</evidence>
<accession>A0ABW1JEX9</accession>
<feature type="transmembrane region" description="Helical" evidence="1">
    <location>
        <begin position="155"/>
        <end position="173"/>
    </location>
</feature>
<organism evidence="2 3">
    <name type="scientific">Angustibacter luteus</name>
    <dbReference type="NCBI Taxonomy" id="658456"/>
    <lineage>
        <taxon>Bacteria</taxon>
        <taxon>Bacillati</taxon>
        <taxon>Actinomycetota</taxon>
        <taxon>Actinomycetes</taxon>
        <taxon>Kineosporiales</taxon>
        <taxon>Kineosporiaceae</taxon>
    </lineage>
</organism>
<dbReference type="Proteomes" id="UP001596189">
    <property type="component" value="Unassembled WGS sequence"/>
</dbReference>
<reference evidence="3" key="1">
    <citation type="journal article" date="2019" name="Int. J. Syst. Evol. Microbiol.">
        <title>The Global Catalogue of Microorganisms (GCM) 10K type strain sequencing project: providing services to taxonomists for standard genome sequencing and annotation.</title>
        <authorList>
            <consortium name="The Broad Institute Genomics Platform"/>
            <consortium name="The Broad Institute Genome Sequencing Center for Infectious Disease"/>
            <person name="Wu L."/>
            <person name="Ma J."/>
        </authorList>
    </citation>
    <scope>NUCLEOTIDE SEQUENCE [LARGE SCALE GENOMIC DNA]</scope>
    <source>
        <strain evidence="3">KACC 14249</strain>
    </source>
</reference>
<feature type="transmembrane region" description="Helical" evidence="1">
    <location>
        <begin position="87"/>
        <end position="107"/>
    </location>
</feature>
<gene>
    <name evidence="2" type="ORF">ACFQDO_11445</name>
</gene>
<evidence type="ECO:0000313" key="3">
    <source>
        <dbReference type="Proteomes" id="UP001596189"/>
    </source>
</evidence>
<keyword evidence="1" id="KW-0472">Membrane</keyword>
<evidence type="ECO:0000256" key="1">
    <source>
        <dbReference type="SAM" id="Phobius"/>
    </source>
</evidence>